<dbReference type="AlphaFoldDB" id="A0A437M1Q2"/>
<name>A0A437M1Q2_9PROT</name>
<dbReference type="RefSeq" id="WP_127789862.1">
    <property type="nucleotide sequence ID" value="NZ_SACL01000011.1"/>
</dbReference>
<dbReference type="EMBL" id="SACL01000011">
    <property type="protein sequence ID" value="RVT91444.1"/>
    <property type="molecule type" value="Genomic_DNA"/>
</dbReference>
<reference evidence="1 2" key="1">
    <citation type="submission" date="2019-01" db="EMBL/GenBank/DDBJ databases">
        <authorList>
            <person name="Chen W.-M."/>
        </authorList>
    </citation>
    <scope>NUCLEOTIDE SEQUENCE [LARGE SCALE GENOMIC DNA]</scope>
    <source>
        <strain evidence="1 2">CCP-6</strain>
    </source>
</reference>
<evidence type="ECO:0000313" key="1">
    <source>
        <dbReference type="EMBL" id="RVT91444.1"/>
    </source>
</evidence>
<comment type="caution">
    <text evidence="1">The sequence shown here is derived from an EMBL/GenBank/DDBJ whole genome shotgun (WGS) entry which is preliminary data.</text>
</comment>
<keyword evidence="2" id="KW-1185">Reference proteome</keyword>
<protein>
    <submittedName>
        <fullName evidence="1">Uncharacterized protein</fullName>
    </submittedName>
</protein>
<organism evidence="1 2">
    <name type="scientific">Rhodovarius crocodyli</name>
    <dbReference type="NCBI Taxonomy" id="1979269"/>
    <lineage>
        <taxon>Bacteria</taxon>
        <taxon>Pseudomonadati</taxon>
        <taxon>Pseudomonadota</taxon>
        <taxon>Alphaproteobacteria</taxon>
        <taxon>Acetobacterales</taxon>
        <taxon>Roseomonadaceae</taxon>
        <taxon>Rhodovarius</taxon>
    </lineage>
</organism>
<evidence type="ECO:0000313" key="2">
    <source>
        <dbReference type="Proteomes" id="UP000282957"/>
    </source>
</evidence>
<proteinExistence type="predicted"/>
<accession>A0A437M1Q2</accession>
<sequence length="100" mass="10798">MSVAEQRDAGWAYTGGWAYIARTTVATAKHPAGRVVAATVDSAERQSSNAKDVAKWIRAGLTVERVPVPWVREHFFTTTPYIPGKVPCLAPPEPFASGES</sequence>
<gene>
    <name evidence="1" type="ORF">EOD42_22575</name>
</gene>
<dbReference type="Proteomes" id="UP000282957">
    <property type="component" value="Unassembled WGS sequence"/>
</dbReference>